<keyword evidence="5" id="KW-0547">Nucleotide-binding</keyword>
<comment type="subcellular location">
    <subcellularLocation>
        <location evidence="1">Cell membrane</location>
        <topology evidence="1">Peripheral membrane protein</topology>
    </subcellularLocation>
</comment>
<dbReference type="InterPro" id="IPR013563">
    <property type="entry name" value="Oligopep_ABC_C"/>
</dbReference>
<evidence type="ECO:0000256" key="7">
    <source>
        <dbReference type="ARBA" id="ARBA00023136"/>
    </source>
</evidence>
<evidence type="ECO:0000256" key="3">
    <source>
        <dbReference type="ARBA" id="ARBA00022448"/>
    </source>
</evidence>
<dbReference type="Pfam" id="PF00005">
    <property type="entry name" value="ABC_tran"/>
    <property type="match status" value="1"/>
</dbReference>
<dbReference type="Pfam" id="PF08352">
    <property type="entry name" value="oligo_HPY"/>
    <property type="match status" value="1"/>
</dbReference>
<evidence type="ECO:0000256" key="6">
    <source>
        <dbReference type="ARBA" id="ARBA00022840"/>
    </source>
</evidence>
<evidence type="ECO:0000256" key="1">
    <source>
        <dbReference type="ARBA" id="ARBA00004202"/>
    </source>
</evidence>
<dbReference type="PANTHER" id="PTHR43297">
    <property type="entry name" value="OLIGOPEPTIDE TRANSPORT ATP-BINDING PROTEIN APPD"/>
    <property type="match status" value="1"/>
</dbReference>
<dbReference type="AlphaFoldDB" id="A0A455T8X9"/>
<dbReference type="InterPro" id="IPR003593">
    <property type="entry name" value="AAA+_ATPase"/>
</dbReference>
<dbReference type="PANTHER" id="PTHR43297:SF2">
    <property type="entry name" value="DIPEPTIDE TRANSPORT ATP-BINDING PROTEIN DPPD"/>
    <property type="match status" value="1"/>
</dbReference>
<sequence>MPMTDNQSHHTPNTHSNGNDVLLEVRDLSVDYYAVNGIVHAVKEVSFELRRGEILGLAGESGCGKSTLAYAISRLLRPPAYITGGQVLYHPRKREKLEKATQIVAVSDLEARQPASNGAAAAASALSPETIDVLRLSPAQLRAFRWNEMAIVFQSAMNALNPVMTIGTQIMDVLKTHCPEMSAAQRKERAAELLRMVGIAPDRLRSYPHELSGGMRQRAVIAIALALTPELIIMDEPTTALDVVVQREILDLISSLCREFSTALIFITHDLSLLLELADTIAVMYAGKMVEKASSKEFYAHPRHPYSYGLLNSFPKLHGPIRRMAGIPGSPPDLRAVPSGCAFHPRCPFAWDACQRLEPQLLPSTAETPRQLVACHLYDAHLRPEGPPSSAEFAARYEALAEGSAIA</sequence>
<reference evidence="9" key="1">
    <citation type="submission" date="2018-12" db="EMBL/GenBank/DDBJ databases">
        <title>Novel natural products biosynthetic potential of the class Ktedonobacteria.</title>
        <authorList>
            <person name="Zheng Y."/>
            <person name="Saitou A."/>
            <person name="Wang C.M."/>
            <person name="Toyoda A."/>
            <person name="Minakuchi Y."/>
            <person name="Sekiguchi Y."/>
            <person name="Ueda K."/>
            <person name="Takano H."/>
            <person name="Sakai Y."/>
            <person name="Yokota A."/>
            <person name="Yabe S."/>
        </authorList>
    </citation>
    <scope>NUCLEOTIDE SEQUENCE</scope>
    <source>
        <strain evidence="9">A3-2</strain>
    </source>
</reference>
<dbReference type="GO" id="GO:0015833">
    <property type="term" value="P:peptide transport"/>
    <property type="evidence" value="ECO:0007669"/>
    <property type="project" value="InterPro"/>
</dbReference>
<dbReference type="SMART" id="SM00382">
    <property type="entry name" value="AAA"/>
    <property type="match status" value="1"/>
</dbReference>
<feature type="domain" description="ABC transporter" evidence="8">
    <location>
        <begin position="25"/>
        <end position="311"/>
    </location>
</feature>
<dbReference type="InterPro" id="IPR017871">
    <property type="entry name" value="ABC_transporter-like_CS"/>
</dbReference>
<evidence type="ECO:0000313" key="9">
    <source>
        <dbReference type="EMBL" id="BBH95922.1"/>
    </source>
</evidence>
<keyword evidence="6 9" id="KW-0067">ATP-binding</keyword>
<dbReference type="InterPro" id="IPR027417">
    <property type="entry name" value="P-loop_NTPase"/>
</dbReference>
<dbReference type="PROSITE" id="PS50893">
    <property type="entry name" value="ABC_TRANSPORTER_2"/>
    <property type="match status" value="1"/>
</dbReference>
<dbReference type="Gene3D" id="3.40.50.300">
    <property type="entry name" value="P-loop containing nucleotide triphosphate hydrolases"/>
    <property type="match status" value="1"/>
</dbReference>
<dbReference type="EMBL" id="AP019377">
    <property type="protein sequence ID" value="BBH95922.1"/>
    <property type="molecule type" value="Genomic_DNA"/>
</dbReference>
<evidence type="ECO:0000259" key="8">
    <source>
        <dbReference type="PROSITE" id="PS50893"/>
    </source>
</evidence>
<dbReference type="GO" id="GO:0016887">
    <property type="term" value="F:ATP hydrolysis activity"/>
    <property type="evidence" value="ECO:0007669"/>
    <property type="project" value="InterPro"/>
</dbReference>
<evidence type="ECO:0000256" key="2">
    <source>
        <dbReference type="ARBA" id="ARBA00005417"/>
    </source>
</evidence>
<dbReference type="GO" id="GO:0005886">
    <property type="term" value="C:plasma membrane"/>
    <property type="evidence" value="ECO:0007669"/>
    <property type="project" value="UniProtKB-SubCell"/>
</dbReference>
<organism evidence="9">
    <name type="scientific">Thermogemmatispora argillosa</name>
    <dbReference type="NCBI Taxonomy" id="2045280"/>
    <lineage>
        <taxon>Bacteria</taxon>
        <taxon>Bacillati</taxon>
        <taxon>Chloroflexota</taxon>
        <taxon>Ktedonobacteria</taxon>
        <taxon>Thermogemmatisporales</taxon>
        <taxon>Thermogemmatisporaceae</taxon>
        <taxon>Thermogemmatispora</taxon>
    </lineage>
</organism>
<evidence type="ECO:0000256" key="5">
    <source>
        <dbReference type="ARBA" id="ARBA00022741"/>
    </source>
</evidence>
<gene>
    <name evidence="9" type="ORF">KTA_41210</name>
</gene>
<dbReference type="PROSITE" id="PS00211">
    <property type="entry name" value="ABC_TRANSPORTER_1"/>
    <property type="match status" value="1"/>
</dbReference>
<keyword evidence="4" id="KW-1003">Cell membrane</keyword>
<name>A0A455T8X9_9CHLR</name>
<dbReference type="InterPro" id="IPR050388">
    <property type="entry name" value="ABC_Ni/Peptide_Import"/>
</dbReference>
<comment type="similarity">
    <text evidence="2">Belongs to the ABC transporter superfamily.</text>
</comment>
<dbReference type="NCBIfam" id="TIGR01727">
    <property type="entry name" value="oligo_HPY"/>
    <property type="match status" value="1"/>
</dbReference>
<dbReference type="GO" id="GO:0005524">
    <property type="term" value="F:ATP binding"/>
    <property type="evidence" value="ECO:0007669"/>
    <property type="project" value="UniProtKB-KW"/>
</dbReference>
<dbReference type="CDD" id="cd03257">
    <property type="entry name" value="ABC_NikE_OppD_transporters"/>
    <property type="match status" value="1"/>
</dbReference>
<dbReference type="InterPro" id="IPR003439">
    <property type="entry name" value="ABC_transporter-like_ATP-bd"/>
</dbReference>
<evidence type="ECO:0000256" key="4">
    <source>
        <dbReference type="ARBA" id="ARBA00022475"/>
    </source>
</evidence>
<keyword evidence="3" id="KW-0813">Transport</keyword>
<accession>A0A455T8X9</accession>
<keyword evidence="7" id="KW-0472">Membrane</keyword>
<dbReference type="SUPFAM" id="SSF52540">
    <property type="entry name" value="P-loop containing nucleoside triphosphate hydrolases"/>
    <property type="match status" value="1"/>
</dbReference>
<protein>
    <submittedName>
        <fullName evidence="9">Dipeptide/oligopeptide/nickel ABC transporter ATP-binding protein</fullName>
    </submittedName>
</protein>
<proteinExistence type="inferred from homology"/>